<dbReference type="InterPro" id="IPR036410">
    <property type="entry name" value="HSP_DnaJ_Cys-rich_dom_sf"/>
</dbReference>
<dbReference type="InterPro" id="IPR008971">
    <property type="entry name" value="HSP40/DnaJ_pept-bd"/>
</dbReference>
<dbReference type="GO" id="GO:0009408">
    <property type="term" value="P:response to heat"/>
    <property type="evidence" value="ECO:0007669"/>
    <property type="project" value="InterPro"/>
</dbReference>
<dbReference type="InterPro" id="IPR018253">
    <property type="entry name" value="DnaJ_domain_CS"/>
</dbReference>
<dbReference type="InterPro" id="IPR001623">
    <property type="entry name" value="DnaJ_domain"/>
</dbReference>
<dbReference type="GO" id="GO:0051082">
    <property type="term" value="F:unfolded protein binding"/>
    <property type="evidence" value="ECO:0007669"/>
    <property type="project" value="UniProtKB-UniRule"/>
</dbReference>
<protein>
    <recommendedName>
        <fullName evidence="11 12">Chaperone protein DnaJ</fullName>
    </recommendedName>
</protein>
<dbReference type="SUPFAM" id="SSF57938">
    <property type="entry name" value="DnaJ/Hsp40 cysteine-rich domain"/>
    <property type="match status" value="1"/>
</dbReference>
<dbReference type="PROSITE" id="PS50076">
    <property type="entry name" value="DNAJ_2"/>
    <property type="match status" value="1"/>
</dbReference>
<feature type="binding site" evidence="12">
    <location>
        <position position="150"/>
    </location>
    <ligand>
        <name>Zn(2+)</name>
        <dbReference type="ChEBI" id="CHEBI:29105"/>
        <label>1</label>
    </ligand>
</feature>
<dbReference type="SUPFAM" id="SSF46565">
    <property type="entry name" value="Chaperone J-domain"/>
    <property type="match status" value="1"/>
</dbReference>
<dbReference type="Gene3D" id="2.60.260.20">
    <property type="entry name" value="Urease metallochaperone UreE, N-terminal domain"/>
    <property type="match status" value="2"/>
</dbReference>
<name>A0A6P1ZDZ4_9BACT</name>
<feature type="domain" description="CR-type" evidence="16">
    <location>
        <begin position="137"/>
        <end position="215"/>
    </location>
</feature>
<dbReference type="FunFam" id="2.60.260.20:FF:000005">
    <property type="entry name" value="Chaperone protein dnaJ 1, mitochondrial"/>
    <property type="match status" value="1"/>
</dbReference>
<dbReference type="Pfam" id="PF00684">
    <property type="entry name" value="DnaJ_CXXCXGXG"/>
    <property type="match status" value="1"/>
</dbReference>
<evidence type="ECO:0000256" key="10">
    <source>
        <dbReference type="ARBA" id="ARBA00061004"/>
    </source>
</evidence>
<dbReference type="SMART" id="SM00271">
    <property type="entry name" value="DnaJ"/>
    <property type="match status" value="1"/>
</dbReference>
<keyword evidence="5 12" id="KW-0863">Zinc-finger</keyword>
<comment type="cofactor">
    <cofactor evidence="12">
        <name>Zn(2+)</name>
        <dbReference type="ChEBI" id="CHEBI:29105"/>
    </cofactor>
    <text evidence="12">Binds 2 Zn(2+) ions per monomer.</text>
</comment>
<keyword evidence="2 12" id="KW-0235">DNA replication</keyword>
<dbReference type="Gene3D" id="1.10.287.110">
    <property type="entry name" value="DnaJ domain"/>
    <property type="match status" value="1"/>
</dbReference>
<dbReference type="NCBIfam" id="TIGR02349">
    <property type="entry name" value="DnaJ_bact"/>
    <property type="match status" value="1"/>
</dbReference>
<dbReference type="PRINTS" id="PR00625">
    <property type="entry name" value="JDOMAIN"/>
</dbReference>
<feature type="domain" description="J" evidence="15">
    <location>
        <begin position="6"/>
        <end position="71"/>
    </location>
</feature>
<dbReference type="CDD" id="cd06257">
    <property type="entry name" value="DnaJ"/>
    <property type="match status" value="1"/>
</dbReference>
<feature type="binding site" evidence="12">
    <location>
        <position position="203"/>
    </location>
    <ligand>
        <name>Zn(2+)</name>
        <dbReference type="ChEBI" id="CHEBI:29105"/>
        <label>1</label>
    </ligand>
</feature>
<feature type="zinc finger region" description="CR-type" evidence="13">
    <location>
        <begin position="137"/>
        <end position="215"/>
    </location>
</feature>
<feature type="binding site" evidence="12">
    <location>
        <position position="167"/>
    </location>
    <ligand>
        <name>Zn(2+)</name>
        <dbReference type="ChEBI" id="CHEBI:29105"/>
        <label>2</label>
    </ligand>
</feature>
<dbReference type="FunFam" id="1.10.287.110:FF:000034">
    <property type="entry name" value="Chaperone protein DnaJ"/>
    <property type="match status" value="1"/>
</dbReference>
<comment type="similarity">
    <text evidence="10 12">Belongs to the DnaJ family.</text>
</comment>
<accession>A0A6P1ZDZ4</accession>
<evidence type="ECO:0000313" key="18">
    <source>
        <dbReference type="Proteomes" id="UP000434052"/>
    </source>
</evidence>
<evidence type="ECO:0000256" key="8">
    <source>
        <dbReference type="ARBA" id="ARBA00023186"/>
    </source>
</evidence>
<reference evidence="17 18" key="1">
    <citation type="submission" date="2018-06" db="EMBL/GenBank/DDBJ databases">
        <title>Complete genome of Desulfovibrio marinus P48SEP.</title>
        <authorList>
            <person name="Crispim J.S."/>
            <person name="Vidigal P.M.P."/>
            <person name="Silva L.C.F."/>
            <person name="Araujo L.C."/>
            <person name="Laguardia C.N."/>
            <person name="Dias R.S."/>
            <person name="Sousa M.P."/>
            <person name="Paula S.O."/>
            <person name="Silva C."/>
        </authorList>
    </citation>
    <scope>NUCLEOTIDE SEQUENCE [LARGE SCALE GENOMIC DNA]</scope>
    <source>
        <strain evidence="17 18">P48SEP</strain>
    </source>
</reference>
<feature type="binding site" evidence="12">
    <location>
        <position position="153"/>
    </location>
    <ligand>
        <name>Zn(2+)</name>
        <dbReference type="ChEBI" id="CHEBI:29105"/>
        <label>1</label>
    </ligand>
</feature>
<evidence type="ECO:0000259" key="15">
    <source>
        <dbReference type="PROSITE" id="PS50076"/>
    </source>
</evidence>
<dbReference type="InterPro" id="IPR002939">
    <property type="entry name" value="DnaJ_C"/>
</dbReference>
<dbReference type="RefSeq" id="WP_144306367.1">
    <property type="nucleotide sequence ID" value="NZ_QMIF01000011.1"/>
</dbReference>
<feature type="binding site" evidence="12">
    <location>
        <position position="206"/>
    </location>
    <ligand>
        <name>Zn(2+)</name>
        <dbReference type="ChEBI" id="CHEBI:29105"/>
        <label>1</label>
    </ligand>
</feature>
<keyword evidence="3 12" id="KW-0479">Metal-binding</keyword>
<evidence type="ECO:0000256" key="3">
    <source>
        <dbReference type="ARBA" id="ARBA00022723"/>
    </source>
</evidence>
<dbReference type="NCBIfam" id="NF010894">
    <property type="entry name" value="PRK14301.1"/>
    <property type="match status" value="1"/>
</dbReference>
<dbReference type="FunFam" id="2.10.230.10:FF:000002">
    <property type="entry name" value="Molecular chaperone DnaJ"/>
    <property type="match status" value="1"/>
</dbReference>
<feature type="region of interest" description="Disordered" evidence="14">
    <location>
        <begin position="229"/>
        <end position="248"/>
    </location>
</feature>
<dbReference type="Proteomes" id="UP000434052">
    <property type="component" value="Unassembled WGS sequence"/>
</dbReference>
<dbReference type="SUPFAM" id="SSF49493">
    <property type="entry name" value="HSP40/DnaJ peptide-binding domain"/>
    <property type="match status" value="2"/>
</dbReference>
<keyword evidence="1 12" id="KW-0963">Cytoplasm</keyword>
<evidence type="ECO:0000256" key="14">
    <source>
        <dbReference type="SAM" id="MobiDB-lite"/>
    </source>
</evidence>
<evidence type="ECO:0000256" key="12">
    <source>
        <dbReference type="HAMAP-Rule" id="MF_01152"/>
    </source>
</evidence>
<comment type="domain">
    <text evidence="12">The J domain is necessary and sufficient to stimulate DnaK ATPase activity. Zinc center 1 plays an important role in the autonomous, DnaK-independent chaperone activity of DnaJ. Zinc center 2 is essential for interaction with DnaK and for DnaJ activity.</text>
</comment>
<comment type="subunit">
    <text evidence="12">Homodimer.</text>
</comment>
<keyword evidence="7 12" id="KW-0346">Stress response</keyword>
<dbReference type="CDD" id="cd10747">
    <property type="entry name" value="DnaJ_C"/>
    <property type="match status" value="1"/>
</dbReference>
<organism evidence="17 18">
    <name type="scientific">Oceanidesulfovibrio marinus</name>
    <dbReference type="NCBI Taxonomy" id="370038"/>
    <lineage>
        <taxon>Bacteria</taxon>
        <taxon>Pseudomonadati</taxon>
        <taxon>Thermodesulfobacteriota</taxon>
        <taxon>Desulfovibrionia</taxon>
        <taxon>Desulfovibrionales</taxon>
        <taxon>Desulfovibrionaceae</taxon>
        <taxon>Oceanidesulfovibrio</taxon>
    </lineage>
</organism>
<dbReference type="AlphaFoldDB" id="A0A6P1ZDZ4"/>
<dbReference type="CDD" id="cd10719">
    <property type="entry name" value="DnaJ_zf"/>
    <property type="match status" value="1"/>
</dbReference>
<evidence type="ECO:0000256" key="1">
    <source>
        <dbReference type="ARBA" id="ARBA00022490"/>
    </source>
</evidence>
<comment type="subcellular location">
    <subcellularLocation>
        <location evidence="12">Cytoplasm</location>
    </subcellularLocation>
</comment>
<proteinExistence type="inferred from homology"/>
<dbReference type="PANTHER" id="PTHR43096">
    <property type="entry name" value="DNAJ HOMOLOG 1, MITOCHONDRIAL-RELATED"/>
    <property type="match status" value="1"/>
</dbReference>
<dbReference type="InterPro" id="IPR036869">
    <property type="entry name" value="J_dom_sf"/>
</dbReference>
<feature type="binding site" evidence="12">
    <location>
        <position position="170"/>
    </location>
    <ligand>
        <name>Zn(2+)</name>
        <dbReference type="ChEBI" id="CHEBI:29105"/>
        <label>2</label>
    </ligand>
</feature>
<evidence type="ECO:0000256" key="7">
    <source>
        <dbReference type="ARBA" id="ARBA00023016"/>
    </source>
</evidence>
<dbReference type="GO" id="GO:0031072">
    <property type="term" value="F:heat shock protein binding"/>
    <property type="evidence" value="ECO:0007669"/>
    <property type="project" value="InterPro"/>
</dbReference>
<feature type="compositionally biased region" description="Basic and acidic residues" evidence="14">
    <location>
        <begin position="229"/>
        <end position="242"/>
    </location>
</feature>
<keyword evidence="6 12" id="KW-0862">Zinc</keyword>
<dbReference type="InterPro" id="IPR001305">
    <property type="entry name" value="HSP_DnaJ_Cys-rich_dom"/>
</dbReference>
<evidence type="ECO:0000256" key="11">
    <source>
        <dbReference type="ARBA" id="ARBA00067609"/>
    </source>
</evidence>
<evidence type="ECO:0000259" key="16">
    <source>
        <dbReference type="PROSITE" id="PS51188"/>
    </source>
</evidence>
<comment type="caution">
    <text evidence="17">The sequence shown here is derived from an EMBL/GenBank/DDBJ whole genome shotgun (WGS) entry which is preliminary data.</text>
</comment>
<sequence length="377" mass="41372">MTSKRDYYEVLGVSREASEDEIKRAYRKLAFENHPDRNPDNAEAENRFKEAAEAYEVLRDSQKRQRYDQFGHAGVGNGGSGGFGGFNSNEDIFSAFGDIFSEFFGFGGGARSHGPRPRAGMDLRYNLTITFREAAKGVEQTITIPRDEPCEECDGSGAAPGTSPETCKHCGGAGQIHQSQGFFRIAVTCPVCRGEGVVITDPCPKCRGRGTNAAMRDLSVRIPAGVDDGSRLRLRGEGEPGEHGGPPGDLYVVIHVEEDKTFERQGQDLVYATSVSMVDAALGKKIEVPTLDEPVTMEIPRGTQSGEVFKLKGKGLPYLGSEHKGDLLVEVTVKTPTRLSKKQEELLREFKKLEKSKPMNKVKNFFKKEDKAVGDEE</sequence>
<dbReference type="PANTHER" id="PTHR43096:SF48">
    <property type="entry name" value="CHAPERONE PROTEIN DNAJ"/>
    <property type="match status" value="1"/>
</dbReference>
<dbReference type="Pfam" id="PF00226">
    <property type="entry name" value="DnaJ"/>
    <property type="match status" value="1"/>
</dbReference>
<dbReference type="GO" id="GO:0042026">
    <property type="term" value="P:protein refolding"/>
    <property type="evidence" value="ECO:0007669"/>
    <property type="project" value="TreeGrafter"/>
</dbReference>
<feature type="repeat" description="CXXCXGXG motif" evidence="12">
    <location>
        <begin position="150"/>
        <end position="157"/>
    </location>
</feature>
<feature type="repeat" description="CXXCXGXG motif" evidence="12">
    <location>
        <begin position="167"/>
        <end position="174"/>
    </location>
</feature>
<dbReference type="PROSITE" id="PS51188">
    <property type="entry name" value="ZF_CR"/>
    <property type="match status" value="1"/>
</dbReference>
<gene>
    <name evidence="12 17" type="primary">dnaJ</name>
    <name evidence="17" type="ORF">DQK91_15790</name>
</gene>
<feature type="binding site" evidence="12">
    <location>
        <position position="189"/>
    </location>
    <ligand>
        <name>Zn(2+)</name>
        <dbReference type="ChEBI" id="CHEBI:29105"/>
        <label>2</label>
    </ligand>
</feature>
<dbReference type="GO" id="GO:0006260">
    <property type="term" value="P:DNA replication"/>
    <property type="evidence" value="ECO:0007669"/>
    <property type="project" value="UniProtKB-KW"/>
</dbReference>
<dbReference type="GO" id="GO:0005737">
    <property type="term" value="C:cytoplasm"/>
    <property type="evidence" value="ECO:0007669"/>
    <property type="project" value="UniProtKB-SubCell"/>
</dbReference>
<evidence type="ECO:0000313" key="17">
    <source>
        <dbReference type="EMBL" id="TVM32340.1"/>
    </source>
</evidence>
<evidence type="ECO:0000256" key="2">
    <source>
        <dbReference type="ARBA" id="ARBA00022705"/>
    </source>
</evidence>
<keyword evidence="4 12" id="KW-0677">Repeat</keyword>
<dbReference type="HAMAP" id="MF_01152">
    <property type="entry name" value="DnaJ"/>
    <property type="match status" value="1"/>
</dbReference>
<evidence type="ECO:0000256" key="9">
    <source>
        <dbReference type="ARBA" id="ARBA00053423"/>
    </source>
</evidence>
<dbReference type="PROSITE" id="PS00636">
    <property type="entry name" value="DNAJ_1"/>
    <property type="match status" value="1"/>
</dbReference>
<evidence type="ECO:0000256" key="6">
    <source>
        <dbReference type="ARBA" id="ARBA00022833"/>
    </source>
</evidence>
<feature type="repeat" description="CXXCXGXG motif" evidence="12">
    <location>
        <begin position="203"/>
        <end position="210"/>
    </location>
</feature>
<dbReference type="GO" id="GO:0008270">
    <property type="term" value="F:zinc ion binding"/>
    <property type="evidence" value="ECO:0007669"/>
    <property type="project" value="UniProtKB-UniRule"/>
</dbReference>
<evidence type="ECO:0000256" key="4">
    <source>
        <dbReference type="ARBA" id="ARBA00022737"/>
    </source>
</evidence>
<dbReference type="GO" id="GO:0005524">
    <property type="term" value="F:ATP binding"/>
    <property type="evidence" value="ECO:0007669"/>
    <property type="project" value="InterPro"/>
</dbReference>
<dbReference type="Pfam" id="PF01556">
    <property type="entry name" value="DnaJ_C"/>
    <property type="match status" value="1"/>
</dbReference>
<comment type="function">
    <text evidence="9 12">Participates actively in the response to hyperosmotic and heat shock by preventing the aggregation of stress-denatured proteins and by disaggregating proteins, also in an autonomous, DnaK-independent fashion. Unfolded proteins bind initially to DnaJ; upon interaction with the DnaJ-bound protein, DnaK hydrolyzes its bound ATP, resulting in the formation of a stable complex. GrpE releases ADP from DnaK; ATP binding to DnaK triggers the release of the substrate protein, thus completing the reaction cycle. Several rounds of ATP-dependent interactions between DnaJ, DnaK and GrpE are required for fully efficient folding. Also involved, together with DnaK and GrpE, in the DNA replication of plasmids through activation of initiation proteins.</text>
</comment>
<keyword evidence="8 12" id="KW-0143">Chaperone</keyword>
<evidence type="ECO:0000256" key="13">
    <source>
        <dbReference type="PROSITE-ProRule" id="PRU00546"/>
    </source>
</evidence>
<dbReference type="InterPro" id="IPR012724">
    <property type="entry name" value="DnaJ"/>
</dbReference>
<dbReference type="NCBIfam" id="NF008035">
    <property type="entry name" value="PRK10767.1"/>
    <property type="match status" value="1"/>
</dbReference>
<evidence type="ECO:0000256" key="5">
    <source>
        <dbReference type="ARBA" id="ARBA00022771"/>
    </source>
</evidence>
<dbReference type="OrthoDB" id="9779889at2"/>
<feature type="repeat" description="CXXCXGXG motif" evidence="12">
    <location>
        <begin position="189"/>
        <end position="196"/>
    </location>
</feature>
<feature type="binding site" evidence="12">
    <location>
        <position position="192"/>
    </location>
    <ligand>
        <name>Zn(2+)</name>
        <dbReference type="ChEBI" id="CHEBI:29105"/>
        <label>2</label>
    </ligand>
</feature>
<dbReference type="EMBL" id="QMIF01000011">
    <property type="protein sequence ID" value="TVM32340.1"/>
    <property type="molecule type" value="Genomic_DNA"/>
</dbReference>
<dbReference type="Gene3D" id="2.10.230.10">
    <property type="entry name" value="Heat shock protein DnaJ, cysteine-rich domain"/>
    <property type="match status" value="1"/>
</dbReference>